<dbReference type="AlphaFoldDB" id="A0AAD6PWH6"/>
<evidence type="ECO:0000313" key="2">
    <source>
        <dbReference type="Proteomes" id="UP001164929"/>
    </source>
</evidence>
<name>A0AAD6PWH6_9ROSI</name>
<accession>A0AAD6PWH6</accession>
<comment type="caution">
    <text evidence="1">The sequence shown here is derived from an EMBL/GenBank/DDBJ whole genome shotgun (WGS) entry which is preliminary data.</text>
</comment>
<keyword evidence="2" id="KW-1185">Reference proteome</keyword>
<evidence type="ECO:0000313" key="1">
    <source>
        <dbReference type="EMBL" id="KAJ6970357.1"/>
    </source>
</evidence>
<protein>
    <submittedName>
        <fullName evidence="1">Uncharacterized protein</fullName>
    </submittedName>
</protein>
<proteinExistence type="predicted"/>
<reference evidence="1" key="1">
    <citation type="journal article" date="2023" name="Mol. Ecol. Resour.">
        <title>Chromosome-level genome assembly of a triploid poplar Populus alba 'Berolinensis'.</title>
        <authorList>
            <person name="Chen S."/>
            <person name="Yu Y."/>
            <person name="Wang X."/>
            <person name="Wang S."/>
            <person name="Zhang T."/>
            <person name="Zhou Y."/>
            <person name="He R."/>
            <person name="Meng N."/>
            <person name="Wang Y."/>
            <person name="Liu W."/>
            <person name="Liu Z."/>
            <person name="Liu J."/>
            <person name="Guo Q."/>
            <person name="Huang H."/>
            <person name="Sederoff R.R."/>
            <person name="Wang G."/>
            <person name="Qu G."/>
            <person name="Chen S."/>
        </authorList>
    </citation>
    <scope>NUCLEOTIDE SEQUENCE</scope>
    <source>
        <strain evidence="1">SC-2020</strain>
    </source>
</reference>
<organism evidence="1 2">
    <name type="scientific">Populus alba x Populus x berolinensis</name>
    <dbReference type="NCBI Taxonomy" id="444605"/>
    <lineage>
        <taxon>Eukaryota</taxon>
        <taxon>Viridiplantae</taxon>
        <taxon>Streptophyta</taxon>
        <taxon>Embryophyta</taxon>
        <taxon>Tracheophyta</taxon>
        <taxon>Spermatophyta</taxon>
        <taxon>Magnoliopsida</taxon>
        <taxon>eudicotyledons</taxon>
        <taxon>Gunneridae</taxon>
        <taxon>Pentapetalae</taxon>
        <taxon>rosids</taxon>
        <taxon>fabids</taxon>
        <taxon>Malpighiales</taxon>
        <taxon>Salicaceae</taxon>
        <taxon>Saliceae</taxon>
        <taxon>Populus</taxon>
    </lineage>
</organism>
<sequence>MCFLPYQISFKDNNSHNPLFLQEDMMPGNQHLQSPSLLHILGVYLLPEACSS</sequence>
<gene>
    <name evidence="1" type="ORF">NC653_034830</name>
</gene>
<dbReference type="Proteomes" id="UP001164929">
    <property type="component" value="Chromosome 15"/>
</dbReference>
<dbReference type="EMBL" id="JAQIZT010000015">
    <property type="protein sequence ID" value="KAJ6970357.1"/>
    <property type="molecule type" value="Genomic_DNA"/>
</dbReference>